<gene>
    <name evidence="5" type="ORF">A2215_00045</name>
</gene>
<dbReference type="AlphaFoldDB" id="A0A1F5E8R1"/>
<reference evidence="5 6" key="1">
    <citation type="journal article" date="2016" name="Nat. Commun.">
        <title>Thousands of microbial genomes shed light on interconnected biogeochemical processes in an aquifer system.</title>
        <authorList>
            <person name="Anantharaman K."/>
            <person name="Brown C.T."/>
            <person name="Hug L.A."/>
            <person name="Sharon I."/>
            <person name="Castelle C.J."/>
            <person name="Probst A.J."/>
            <person name="Thomas B.C."/>
            <person name="Singh A."/>
            <person name="Wilkins M.J."/>
            <person name="Karaoz U."/>
            <person name="Brodie E.L."/>
            <person name="Williams K.H."/>
            <person name="Hubbard S.S."/>
            <person name="Banfield J.F."/>
        </authorList>
    </citation>
    <scope>NUCLEOTIDE SEQUENCE [LARGE SCALE GENOMIC DNA]</scope>
</reference>
<sequence>MFKFLRKKQKEVAGEKSSPKSKRGWRIFFIALAAILVLVISYGAYIFASGKRVFDTNNLTGSPLLKSLLGKEVDLKGEGDGRINILVMGKGGEGHPGGTLTDSIMVVSIDPNEKTYAMLSIPRDLYVPISGSKSYSKINEIYQIGENEKKGGGADLAKKTVGAILDLPIHYYLTLDFYGFKQFIDKIGGVDVNVEKAIYDPLYPAGDMKNYQTFSIKAGEQHLNGEVALKYARSRETSSDFDRAARQQKLVDAIRSKLLKTSTLANPKTILNIINIIGDHARTDFTPTEILALTKIIADLDGSKSVSYVLTNGTDGELVSDSSSGTYTLRPKSGSWTEIQKIAHEIFSDPDLQEEDAKIEVLNGTSTTGLATELSETLKSYNYNVVSVSNATDRYAKTVIYDYSKGSKSTTLQFLKSRLGAEIIEKSLISGDVDITVVIGDNYLGFAKNP</sequence>
<comment type="similarity">
    <text evidence="1">Belongs to the LytR/CpsA/Psr (LCP) family.</text>
</comment>
<name>A0A1F5E8R1_9BACT</name>
<keyword evidence="2" id="KW-1133">Transmembrane helix</keyword>
<evidence type="ECO:0000259" key="3">
    <source>
        <dbReference type="Pfam" id="PF03816"/>
    </source>
</evidence>
<dbReference type="EMBL" id="MEZY01000031">
    <property type="protein sequence ID" value="OGD63700.1"/>
    <property type="molecule type" value="Genomic_DNA"/>
</dbReference>
<protein>
    <recommendedName>
        <fullName evidence="7">Cell envelope-related transcriptional attenuator domain-containing protein</fullName>
    </recommendedName>
</protein>
<keyword evidence="2" id="KW-0472">Membrane</keyword>
<dbReference type="InterPro" id="IPR027381">
    <property type="entry name" value="LytR/CpsA/Psr_C"/>
</dbReference>
<evidence type="ECO:0000256" key="2">
    <source>
        <dbReference type="SAM" id="Phobius"/>
    </source>
</evidence>
<dbReference type="Pfam" id="PF03816">
    <property type="entry name" value="LytR_cpsA_psr"/>
    <property type="match status" value="1"/>
</dbReference>
<feature type="domain" description="Cell envelope-related transcriptional attenuator" evidence="3">
    <location>
        <begin position="101"/>
        <end position="258"/>
    </location>
</feature>
<dbReference type="PANTHER" id="PTHR33392">
    <property type="entry name" value="POLYISOPRENYL-TEICHOIC ACID--PEPTIDOGLYCAN TEICHOIC ACID TRANSFERASE TAGU"/>
    <property type="match status" value="1"/>
</dbReference>
<dbReference type="Gene3D" id="3.40.630.190">
    <property type="entry name" value="LCP protein"/>
    <property type="match status" value="1"/>
</dbReference>
<evidence type="ECO:0000313" key="6">
    <source>
        <dbReference type="Proteomes" id="UP000178583"/>
    </source>
</evidence>
<dbReference type="STRING" id="1797472.A2215_00045"/>
<proteinExistence type="inferred from homology"/>
<feature type="domain" description="LytR/CpsA/Psr regulator C-terminal" evidence="4">
    <location>
        <begin position="357"/>
        <end position="443"/>
    </location>
</feature>
<evidence type="ECO:0000256" key="1">
    <source>
        <dbReference type="ARBA" id="ARBA00006068"/>
    </source>
</evidence>
<dbReference type="InterPro" id="IPR004474">
    <property type="entry name" value="LytR_CpsA_psr"/>
</dbReference>
<feature type="transmembrane region" description="Helical" evidence="2">
    <location>
        <begin position="27"/>
        <end position="48"/>
    </location>
</feature>
<dbReference type="InterPro" id="IPR050922">
    <property type="entry name" value="LytR/CpsA/Psr_CW_biosynth"/>
</dbReference>
<dbReference type="PANTHER" id="PTHR33392:SF6">
    <property type="entry name" value="POLYISOPRENYL-TEICHOIC ACID--PEPTIDOGLYCAN TEICHOIC ACID TRANSFERASE TAGU"/>
    <property type="match status" value="1"/>
</dbReference>
<organism evidence="5 6">
    <name type="scientific">Candidatus Berkelbacteria bacterium RIFOXYA2_FULL_43_10</name>
    <dbReference type="NCBI Taxonomy" id="1797472"/>
    <lineage>
        <taxon>Bacteria</taxon>
        <taxon>Candidatus Berkelbacteria</taxon>
    </lineage>
</organism>
<accession>A0A1F5E8R1</accession>
<dbReference type="Gene3D" id="3.30.70.2390">
    <property type="match status" value="1"/>
</dbReference>
<dbReference type="Pfam" id="PF13399">
    <property type="entry name" value="LytR_C"/>
    <property type="match status" value="1"/>
</dbReference>
<evidence type="ECO:0000313" key="5">
    <source>
        <dbReference type="EMBL" id="OGD63700.1"/>
    </source>
</evidence>
<keyword evidence="2" id="KW-0812">Transmembrane</keyword>
<evidence type="ECO:0008006" key="7">
    <source>
        <dbReference type="Google" id="ProtNLM"/>
    </source>
</evidence>
<dbReference type="Proteomes" id="UP000178583">
    <property type="component" value="Unassembled WGS sequence"/>
</dbReference>
<dbReference type="NCBIfam" id="TIGR00350">
    <property type="entry name" value="lytR_cpsA_psr"/>
    <property type="match status" value="1"/>
</dbReference>
<comment type="caution">
    <text evidence="5">The sequence shown here is derived from an EMBL/GenBank/DDBJ whole genome shotgun (WGS) entry which is preliminary data.</text>
</comment>
<evidence type="ECO:0000259" key="4">
    <source>
        <dbReference type="Pfam" id="PF13399"/>
    </source>
</evidence>